<dbReference type="RefSeq" id="WP_151577991.1">
    <property type="nucleotide sequence ID" value="NZ_CP182503.1"/>
</dbReference>
<dbReference type="Proteomes" id="UP000449906">
    <property type="component" value="Unassembled WGS sequence"/>
</dbReference>
<name>A0A7J5DXF1_NOCSI</name>
<reference evidence="1 2" key="1">
    <citation type="submission" date="2019-09" db="EMBL/GenBank/DDBJ databases">
        <title>Pimelobacter sp. isolated from Paulinella.</title>
        <authorList>
            <person name="Jeong S.E."/>
        </authorList>
    </citation>
    <scope>NUCLEOTIDE SEQUENCE [LARGE SCALE GENOMIC DNA]</scope>
    <source>
        <strain evidence="1 2">Pch-N</strain>
    </source>
</reference>
<evidence type="ECO:0000313" key="1">
    <source>
        <dbReference type="EMBL" id="KAB2810650.1"/>
    </source>
</evidence>
<evidence type="ECO:0000313" key="2">
    <source>
        <dbReference type="Proteomes" id="UP000449906"/>
    </source>
</evidence>
<proteinExistence type="predicted"/>
<gene>
    <name evidence="1" type="ORF">F9L07_01400</name>
</gene>
<dbReference type="EMBL" id="WBVM01000001">
    <property type="protein sequence ID" value="KAB2810650.1"/>
    <property type="molecule type" value="Genomic_DNA"/>
</dbReference>
<organism evidence="1 2">
    <name type="scientific">Nocardioides simplex</name>
    <name type="common">Arthrobacter simplex</name>
    <dbReference type="NCBI Taxonomy" id="2045"/>
    <lineage>
        <taxon>Bacteria</taxon>
        <taxon>Bacillati</taxon>
        <taxon>Actinomycetota</taxon>
        <taxon>Actinomycetes</taxon>
        <taxon>Propionibacteriales</taxon>
        <taxon>Nocardioidaceae</taxon>
        <taxon>Pimelobacter</taxon>
    </lineage>
</organism>
<comment type="caution">
    <text evidence="1">The sequence shown here is derived from an EMBL/GenBank/DDBJ whole genome shotgun (WGS) entry which is preliminary data.</text>
</comment>
<sequence>MGVGTGDLQTTFADALGAAMERRGATLTHLRDRLADRGHPVSLTALSYWRSGQREPERSASLEAIPELEALLGLEQGALSRRLSGRMRRRVGAVEPFDELLGDPAVDAVIGEEDVCRVSSHLVVDVGAQGEIQRARVRQVLVADREGVDGVTLFVGPDVGTQENDIVMEAVAGCTIEEIADLENGIRGSRLVFERPLALGESTITEIEARRAHGLDLETDYALAAEQRLEEALVWVRFHPDKVPSRCWVYFQEGGLRHAWPVDLDGGRSVHYRQTAFGPGYLGVRWEW</sequence>
<accession>A0A7J5DXF1</accession>
<protein>
    <submittedName>
        <fullName evidence="1">Uncharacterized protein</fullName>
    </submittedName>
</protein>
<dbReference type="AlphaFoldDB" id="A0A7J5DXF1"/>